<dbReference type="AlphaFoldDB" id="A0AA90NRI1"/>
<gene>
    <name evidence="1" type="ORF">QS748_01465</name>
</gene>
<sequence>MGENSLQSAIAGVEVCLSYWAMELCLSNLPCQRINIMDAMYRNITKKVINHS</sequence>
<reference evidence="1 2" key="1">
    <citation type="journal article" date="2023" name="bioRxiv">
        <title>An intranuclear bacterial parasite of deep-sea mussels expresses apoptosis inhibitors acquired from its host.</title>
        <authorList>
            <person name="Gonzalez Porras M.A."/>
            <person name="Assie A."/>
            <person name="Tietjen M."/>
            <person name="Violette M."/>
            <person name="Kleiner M."/>
            <person name="Gruber-Vodicka H."/>
            <person name="Dubilier N."/>
            <person name="Leisch N."/>
        </authorList>
    </citation>
    <scope>NUCLEOTIDE SEQUENCE [LARGE SCALE GENOMIC DNA]</scope>
    <source>
        <strain evidence="1">IAP13</strain>
    </source>
</reference>
<accession>A0AA90NRI1</accession>
<protein>
    <submittedName>
        <fullName evidence="1">Uncharacterized protein</fullName>
    </submittedName>
</protein>
<comment type="caution">
    <text evidence="1">The sequence shown here is derived from an EMBL/GenBank/DDBJ whole genome shotgun (WGS) entry which is preliminary data.</text>
</comment>
<evidence type="ECO:0000313" key="2">
    <source>
        <dbReference type="Proteomes" id="UP001178148"/>
    </source>
</evidence>
<proteinExistence type="predicted"/>
<evidence type="ECO:0000313" key="1">
    <source>
        <dbReference type="EMBL" id="MDP0587930.1"/>
    </source>
</evidence>
<name>A0AA90NRI1_9GAMM</name>
<organism evidence="1 2">
    <name type="scientific">Candidatus Endonucleibacter bathymodioli</name>
    <dbReference type="NCBI Taxonomy" id="539814"/>
    <lineage>
        <taxon>Bacteria</taxon>
        <taxon>Pseudomonadati</taxon>
        <taxon>Pseudomonadota</taxon>
        <taxon>Gammaproteobacteria</taxon>
        <taxon>Oceanospirillales</taxon>
        <taxon>Endozoicomonadaceae</taxon>
        <taxon>Candidatus Endonucleibacter</taxon>
    </lineage>
</organism>
<keyword evidence="2" id="KW-1185">Reference proteome</keyword>
<dbReference type="EMBL" id="JASXSV010000001">
    <property type="protein sequence ID" value="MDP0587930.1"/>
    <property type="molecule type" value="Genomic_DNA"/>
</dbReference>
<dbReference type="Proteomes" id="UP001178148">
    <property type="component" value="Unassembled WGS sequence"/>
</dbReference>